<evidence type="ECO:0000256" key="1">
    <source>
        <dbReference type="ARBA" id="ARBA00003237"/>
    </source>
</evidence>
<protein>
    <recommendedName>
        <fullName evidence="11">Probable nicotinate-nucleotide pyrophosphorylase [carboxylating]</fullName>
        <ecNumber evidence="5">2.4.2.19</ecNumber>
    </recommendedName>
    <alternativeName>
        <fullName evidence="9">Quinolinate phosphoribosyltransferase [decarboxylating]</fullName>
    </alternativeName>
</protein>
<evidence type="ECO:0000256" key="3">
    <source>
        <dbReference type="ARBA" id="ARBA00009400"/>
    </source>
</evidence>
<keyword evidence="6" id="KW-0662">Pyridine nucleotide biosynthesis</keyword>
<evidence type="ECO:0000256" key="8">
    <source>
        <dbReference type="ARBA" id="ARBA00022679"/>
    </source>
</evidence>
<comment type="similarity">
    <text evidence="3">Belongs to the NadC/ModD family.</text>
</comment>
<evidence type="ECO:0000256" key="6">
    <source>
        <dbReference type="ARBA" id="ARBA00022642"/>
    </source>
</evidence>
<feature type="domain" description="Quinolinate phosphoribosyl transferase C-terminal" evidence="12">
    <location>
        <begin position="102"/>
        <end position="274"/>
    </location>
</feature>
<evidence type="ECO:0000256" key="5">
    <source>
        <dbReference type="ARBA" id="ARBA00011944"/>
    </source>
</evidence>
<dbReference type="Gene3D" id="3.20.20.70">
    <property type="entry name" value="Aldolase class I"/>
    <property type="match status" value="1"/>
</dbReference>
<evidence type="ECO:0000259" key="12">
    <source>
        <dbReference type="Pfam" id="PF01729"/>
    </source>
</evidence>
<keyword evidence="8 14" id="KW-0808">Transferase</keyword>
<dbReference type="FunFam" id="3.90.1170.20:FF:000001">
    <property type="entry name" value="Nicotinate-nucleotide diphosphorylase (Carboxylating)"/>
    <property type="match status" value="1"/>
</dbReference>
<dbReference type="PIRSF" id="PIRSF006250">
    <property type="entry name" value="NadC_ModD"/>
    <property type="match status" value="1"/>
</dbReference>
<dbReference type="GO" id="GO:0005737">
    <property type="term" value="C:cytoplasm"/>
    <property type="evidence" value="ECO:0007669"/>
    <property type="project" value="TreeGrafter"/>
</dbReference>
<dbReference type="Pfam" id="PF01729">
    <property type="entry name" value="QRPTase_C"/>
    <property type="match status" value="1"/>
</dbReference>
<dbReference type="InterPro" id="IPR027277">
    <property type="entry name" value="NadC/ModD"/>
</dbReference>
<dbReference type="EMBL" id="VSSQ01000088">
    <property type="protein sequence ID" value="MPL75424.1"/>
    <property type="molecule type" value="Genomic_DNA"/>
</dbReference>
<dbReference type="PANTHER" id="PTHR32179">
    <property type="entry name" value="NICOTINATE-NUCLEOTIDE PYROPHOSPHORYLASE [CARBOXYLATING]"/>
    <property type="match status" value="1"/>
</dbReference>
<dbReference type="InterPro" id="IPR022412">
    <property type="entry name" value="Quinolinate_PRibosylTrfase_N"/>
</dbReference>
<dbReference type="InterPro" id="IPR037128">
    <property type="entry name" value="Quinolinate_PRibosylTase_N_sf"/>
</dbReference>
<dbReference type="InterPro" id="IPR013785">
    <property type="entry name" value="Aldolase_TIM"/>
</dbReference>
<dbReference type="EC" id="2.4.2.19" evidence="5"/>
<reference evidence="14" key="1">
    <citation type="submission" date="2019-08" db="EMBL/GenBank/DDBJ databases">
        <authorList>
            <person name="Kucharzyk K."/>
            <person name="Murdoch R.W."/>
            <person name="Higgins S."/>
            <person name="Loffler F."/>
        </authorList>
    </citation>
    <scope>NUCLEOTIDE SEQUENCE</scope>
</reference>
<evidence type="ECO:0000256" key="10">
    <source>
        <dbReference type="ARBA" id="ARBA00047445"/>
    </source>
</evidence>
<dbReference type="SUPFAM" id="SSF51690">
    <property type="entry name" value="Nicotinate/Quinolinate PRTase C-terminal domain-like"/>
    <property type="match status" value="1"/>
</dbReference>
<accession>A0A644U8Z5</accession>
<name>A0A644U8Z5_9ZZZZ</name>
<dbReference type="InterPro" id="IPR002638">
    <property type="entry name" value="Quinolinate_PRibosylTrfase_C"/>
</dbReference>
<evidence type="ECO:0000256" key="9">
    <source>
        <dbReference type="ARBA" id="ARBA00033102"/>
    </source>
</evidence>
<dbReference type="GO" id="GO:0004514">
    <property type="term" value="F:nicotinate-nucleotide diphosphorylase (carboxylating) activity"/>
    <property type="evidence" value="ECO:0007669"/>
    <property type="project" value="UniProtKB-EC"/>
</dbReference>
<comment type="caution">
    <text evidence="14">The sequence shown here is derived from an EMBL/GenBank/DDBJ whole genome shotgun (WGS) entry which is preliminary data.</text>
</comment>
<sequence length="280" mass="30468">MENIINKWIEEDIGFGDITTEALIPNETLANAKLISKQEGIVAGAQIVKEIFESRGLMVAILKNDGEEVFKNETIIEIMGKAKDILVLERVALNILMRMSGIATNTREIIDKINNIAPNLKIAGTRKTAPGLAKFDNLAITIGGGDSHRFCLDDMILIKDNHIAVLGSVSKAIQKAKETVSFTKKIEIEVENSKDAAIASKNGADIIMLDNMDPESIKETLEILNDFNLRENILIEISGGINSENIIEFAKTGVDIISIGSLTHSAKSLDIGLDISLEIS</sequence>
<comment type="function">
    <text evidence="1">Involved in the catabolism of quinolinic acid (QA).</text>
</comment>
<organism evidence="14">
    <name type="scientific">bioreactor metagenome</name>
    <dbReference type="NCBI Taxonomy" id="1076179"/>
    <lineage>
        <taxon>unclassified sequences</taxon>
        <taxon>metagenomes</taxon>
        <taxon>ecological metagenomes</taxon>
    </lineage>
</organism>
<dbReference type="FunFam" id="3.20.20.70:FF:000030">
    <property type="entry name" value="Nicotinate-nucleotide pyrophosphorylase, carboxylating"/>
    <property type="match status" value="1"/>
</dbReference>
<evidence type="ECO:0000256" key="4">
    <source>
        <dbReference type="ARBA" id="ARBA00011218"/>
    </source>
</evidence>
<evidence type="ECO:0000259" key="13">
    <source>
        <dbReference type="Pfam" id="PF02749"/>
    </source>
</evidence>
<dbReference type="Pfam" id="PF02749">
    <property type="entry name" value="QRPTase_N"/>
    <property type="match status" value="1"/>
</dbReference>
<comment type="subunit">
    <text evidence="4">Hexamer formed by 3 homodimers.</text>
</comment>
<comment type="catalytic activity">
    <reaction evidence="10">
        <text>nicotinate beta-D-ribonucleotide + CO2 + diphosphate = quinolinate + 5-phospho-alpha-D-ribose 1-diphosphate + 2 H(+)</text>
        <dbReference type="Rhea" id="RHEA:12733"/>
        <dbReference type="ChEBI" id="CHEBI:15378"/>
        <dbReference type="ChEBI" id="CHEBI:16526"/>
        <dbReference type="ChEBI" id="CHEBI:29959"/>
        <dbReference type="ChEBI" id="CHEBI:33019"/>
        <dbReference type="ChEBI" id="CHEBI:57502"/>
        <dbReference type="ChEBI" id="CHEBI:58017"/>
        <dbReference type="EC" id="2.4.2.19"/>
    </reaction>
</comment>
<dbReference type="PANTHER" id="PTHR32179:SF3">
    <property type="entry name" value="NICOTINATE-NUCLEOTIDE PYROPHOSPHORYLASE [CARBOXYLATING]"/>
    <property type="match status" value="1"/>
</dbReference>
<dbReference type="InterPro" id="IPR036068">
    <property type="entry name" value="Nicotinate_pribotase-like_C"/>
</dbReference>
<dbReference type="CDD" id="cd01572">
    <property type="entry name" value="QPRTase"/>
    <property type="match status" value="1"/>
</dbReference>
<evidence type="ECO:0000256" key="2">
    <source>
        <dbReference type="ARBA" id="ARBA00004893"/>
    </source>
</evidence>
<dbReference type="Gene3D" id="3.90.1170.20">
    <property type="entry name" value="Quinolinate phosphoribosyl transferase, N-terminal domain"/>
    <property type="match status" value="1"/>
</dbReference>
<evidence type="ECO:0000313" key="14">
    <source>
        <dbReference type="EMBL" id="MPL75424.1"/>
    </source>
</evidence>
<dbReference type="InterPro" id="IPR004393">
    <property type="entry name" value="NadC"/>
</dbReference>
<dbReference type="NCBIfam" id="TIGR00078">
    <property type="entry name" value="nadC"/>
    <property type="match status" value="1"/>
</dbReference>
<dbReference type="AlphaFoldDB" id="A0A644U8Z5"/>
<evidence type="ECO:0000256" key="11">
    <source>
        <dbReference type="ARBA" id="ARBA00069173"/>
    </source>
</evidence>
<dbReference type="SUPFAM" id="SSF54675">
    <property type="entry name" value="Nicotinate/Quinolinate PRTase N-terminal domain-like"/>
    <property type="match status" value="1"/>
</dbReference>
<dbReference type="GO" id="GO:0034213">
    <property type="term" value="P:quinolinate catabolic process"/>
    <property type="evidence" value="ECO:0007669"/>
    <property type="project" value="TreeGrafter"/>
</dbReference>
<dbReference type="UniPathway" id="UPA00253">
    <property type="reaction ID" value="UER00331"/>
</dbReference>
<comment type="pathway">
    <text evidence="2">Cofactor biosynthesis; NAD(+) biosynthesis; nicotinate D-ribonucleotide from quinolinate: step 1/1.</text>
</comment>
<evidence type="ECO:0000256" key="7">
    <source>
        <dbReference type="ARBA" id="ARBA00022676"/>
    </source>
</evidence>
<dbReference type="GO" id="GO:0009435">
    <property type="term" value="P:NAD+ biosynthetic process"/>
    <property type="evidence" value="ECO:0007669"/>
    <property type="project" value="UniProtKB-UniPathway"/>
</dbReference>
<keyword evidence="7 14" id="KW-0328">Glycosyltransferase</keyword>
<gene>
    <name evidence="14" type="primary">nadC_7</name>
    <name evidence="14" type="ORF">SDC9_21248</name>
</gene>
<proteinExistence type="inferred from homology"/>
<feature type="domain" description="Quinolinate phosphoribosyl transferase N-terminal" evidence="13">
    <location>
        <begin position="17"/>
        <end position="100"/>
    </location>
</feature>